<organism evidence="2 3">
    <name type="scientific">Carpediemonas membranifera</name>
    <dbReference type="NCBI Taxonomy" id="201153"/>
    <lineage>
        <taxon>Eukaryota</taxon>
        <taxon>Metamonada</taxon>
        <taxon>Carpediemonas-like organisms</taxon>
        <taxon>Carpediemonas</taxon>
    </lineage>
</organism>
<keyword evidence="1" id="KW-0812">Transmembrane</keyword>
<reference evidence="2" key="1">
    <citation type="submission" date="2021-05" db="EMBL/GenBank/DDBJ databases">
        <title>A free-living protist that lacks canonical eukaryotic 1 DNA replication and segregation systems.</title>
        <authorList>
            <person name="Salas-Leiva D.E."/>
            <person name="Tromer E.C."/>
            <person name="Curtis B.A."/>
            <person name="Jerlstrom-Hultqvist J."/>
            <person name="Kolisko M."/>
            <person name="Yi Z."/>
            <person name="Salas-Leiva J.S."/>
            <person name="Gallot-Lavallee L."/>
            <person name="Kops G.J.P.L."/>
            <person name="Archibald J.M."/>
            <person name="Simpson A.G.B."/>
            <person name="Roger A.J."/>
        </authorList>
    </citation>
    <scope>NUCLEOTIDE SEQUENCE</scope>
    <source>
        <strain evidence="2">BICM</strain>
    </source>
</reference>
<comment type="caution">
    <text evidence="2">The sequence shown here is derived from an EMBL/GenBank/DDBJ whole genome shotgun (WGS) entry which is preliminary data.</text>
</comment>
<proteinExistence type="predicted"/>
<keyword evidence="1" id="KW-1133">Transmembrane helix</keyword>
<feature type="transmembrane region" description="Helical" evidence="1">
    <location>
        <begin position="21"/>
        <end position="39"/>
    </location>
</feature>
<sequence length="213" mass="23537">MSETNCNCPGKCFMNVASWKNPYLSTIVFLSGVIGIHLVASGKMALLPILSILLLSYIVTGLVRTRMLHRESTVPATVDVEVVKKHLDVAADKLTYLMEQFATAYNWSEPKTSLKVILTLCGIFVVSTVIPILCAIRMVWWGLFVGTPVALKLKENGVTLDISSIKDAVMKQMPGLRDAVARYIAMAKDVYKTKIHPKIAEKLNKKTPAKKTD</sequence>
<evidence type="ECO:0000313" key="3">
    <source>
        <dbReference type="Proteomes" id="UP000717585"/>
    </source>
</evidence>
<gene>
    <name evidence="2" type="ORF">J8273_8617</name>
</gene>
<protein>
    <submittedName>
        <fullName evidence="2">Uncharacterized protein</fullName>
    </submittedName>
</protein>
<feature type="transmembrane region" description="Helical" evidence="1">
    <location>
        <begin position="45"/>
        <end position="63"/>
    </location>
</feature>
<dbReference type="Proteomes" id="UP000717585">
    <property type="component" value="Unassembled WGS sequence"/>
</dbReference>
<keyword evidence="1" id="KW-0472">Membrane</keyword>
<dbReference type="EMBL" id="JAHDYR010000067">
    <property type="protein sequence ID" value="KAG9389930.1"/>
    <property type="molecule type" value="Genomic_DNA"/>
</dbReference>
<feature type="transmembrane region" description="Helical" evidence="1">
    <location>
        <begin position="116"/>
        <end position="143"/>
    </location>
</feature>
<evidence type="ECO:0000313" key="2">
    <source>
        <dbReference type="EMBL" id="KAG9389930.1"/>
    </source>
</evidence>
<accession>A0A8J6AR09</accession>
<keyword evidence="3" id="KW-1185">Reference proteome</keyword>
<name>A0A8J6AR09_9EUKA</name>
<dbReference type="AlphaFoldDB" id="A0A8J6AR09"/>
<evidence type="ECO:0000256" key="1">
    <source>
        <dbReference type="SAM" id="Phobius"/>
    </source>
</evidence>